<dbReference type="Pfam" id="PF00443">
    <property type="entry name" value="UCH"/>
    <property type="match status" value="1"/>
</dbReference>
<reference evidence="2" key="1">
    <citation type="journal article" date="2020" name="Nature">
        <title>Giant virus diversity and host interactions through global metagenomics.</title>
        <authorList>
            <person name="Schulz F."/>
            <person name="Roux S."/>
            <person name="Paez-Espino D."/>
            <person name="Jungbluth S."/>
            <person name="Walsh D.A."/>
            <person name="Denef V.J."/>
            <person name="McMahon K.D."/>
            <person name="Konstantinidis K.T."/>
            <person name="Eloe-Fadrosh E.A."/>
            <person name="Kyrpides N.C."/>
            <person name="Woyke T."/>
        </authorList>
    </citation>
    <scope>NUCLEOTIDE SEQUENCE</scope>
    <source>
        <strain evidence="2">GVMAG-M-3300023179-97</strain>
    </source>
</reference>
<organism evidence="2">
    <name type="scientific">viral metagenome</name>
    <dbReference type="NCBI Taxonomy" id="1070528"/>
    <lineage>
        <taxon>unclassified sequences</taxon>
        <taxon>metagenomes</taxon>
        <taxon>organismal metagenomes</taxon>
    </lineage>
</organism>
<dbReference type="InterPro" id="IPR001394">
    <property type="entry name" value="Peptidase_C19_UCH"/>
</dbReference>
<dbReference type="Gene3D" id="3.90.70.10">
    <property type="entry name" value="Cysteine proteinases"/>
    <property type="match status" value="1"/>
</dbReference>
<evidence type="ECO:0000313" key="2">
    <source>
        <dbReference type="EMBL" id="QHT78889.1"/>
    </source>
</evidence>
<name>A0A6C0HEG1_9ZZZZ</name>
<dbReference type="PANTHER" id="PTHR21646">
    <property type="entry name" value="UBIQUITIN CARBOXYL-TERMINAL HYDROLASE"/>
    <property type="match status" value="1"/>
</dbReference>
<evidence type="ECO:0000259" key="1">
    <source>
        <dbReference type="PROSITE" id="PS50235"/>
    </source>
</evidence>
<dbReference type="SUPFAM" id="SSF54001">
    <property type="entry name" value="Cysteine proteinases"/>
    <property type="match status" value="1"/>
</dbReference>
<dbReference type="GO" id="GO:0016579">
    <property type="term" value="P:protein deubiquitination"/>
    <property type="evidence" value="ECO:0007669"/>
    <property type="project" value="InterPro"/>
</dbReference>
<dbReference type="InterPro" id="IPR028889">
    <property type="entry name" value="USP"/>
</dbReference>
<feature type="domain" description="USP" evidence="1">
    <location>
        <begin position="12"/>
        <end position="338"/>
    </location>
</feature>
<accession>A0A6C0HEG1</accession>
<dbReference type="InterPro" id="IPR050185">
    <property type="entry name" value="Ub_carboxyl-term_hydrolase"/>
</dbReference>
<dbReference type="InterPro" id="IPR018200">
    <property type="entry name" value="USP_CS"/>
</dbReference>
<dbReference type="CDD" id="cd02257">
    <property type="entry name" value="Peptidase_C19"/>
    <property type="match status" value="1"/>
</dbReference>
<sequence>MSEDSQNMRGILGIANLGNTCFMNAALQALRHSPEWTLFCTKDKIKDHIKDTTDSSTIMLMAYQDLVKTIWGGSGPGYVRPLDFYQKLRSAVHKTIYEEFSHRTAQDAHEFLVWLLDHMYMATQKKVSINITNSSSLSPMIIKSLEGWKSAFENQYSPMTDLFFGMYRIQYNCKGCSAVHSRWETFNVLKISPGHKSIQEALEHEFKEEIIEGYDCDACKSKTETVKSVSIWRLPKVLIITLKRFTPMGGRDNSNFDYDGSPVNLDPSFSPESQHESRKKIYNIFASIDHHGNHMGGHYTSQCFNPVWKKWHLYDDEAAHDIEKPNFGIQTYILFFRY</sequence>
<dbReference type="GO" id="GO:0004843">
    <property type="term" value="F:cysteine-type deubiquitinase activity"/>
    <property type="evidence" value="ECO:0007669"/>
    <property type="project" value="InterPro"/>
</dbReference>
<dbReference type="InterPro" id="IPR038765">
    <property type="entry name" value="Papain-like_cys_pep_sf"/>
</dbReference>
<protein>
    <recommendedName>
        <fullName evidence="1">USP domain-containing protein</fullName>
    </recommendedName>
</protein>
<dbReference type="PROSITE" id="PS50235">
    <property type="entry name" value="USP_3"/>
    <property type="match status" value="1"/>
</dbReference>
<proteinExistence type="predicted"/>
<dbReference type="AlphaFoldDB" id="A0A6C0HEG1"/>
<dbReference type="EMBL" id="MN739942">
    <property type="protein sequence ID" value="QHT78889.1"/>
    <property type="molecule type" value="Genomic_DNA"/>
</dbReference>
<dbReference type="PROSITE" id="PS00972">
    <property type="entry name" value="USP_1"/>
    <property type="match status" value="1"/>
</dbReference>